<dbReference type="SUPFAM" id="SSF46785">
    <property type="entry name" value="Winged helix' DNA-binding domain"/>
    <property type="match status" value="1"/>
</dbReference>
<dbReference type="PANTHER" id="PTHR30419:SF8">
    <property type="entry name" value="NITROGEN ASSIMILATION TRANSCRIPTIONAL ACTIVATOR-RELATED"/>
    <property type="match status" value="1"/>
</dbReference>
<dbReference type="GO" id="GO:0003677">
    <property type="term" value="F:DNA binding"/>
    <property type="evidence" value="ECO:0007669"/>
    <property type="project" value="UniProtKB-KW"/>
</dbReference>
<dbReference type="AlphaFoldDB" id="A0A6N7ETY9"/>
<dbReference type="RefSeq" id="WP_152810280.1">
    <property type="nucleotide sequence ID" value="NZ_WHNW01000005.1"/>
</dbReference>
<dbReference type="Gene3D" id="3.40.190.290">
    <property type="match status" value="2"/>
</dbReference>
<proteinExistence type="inferred from homology"/>
<evidence type="ECO:0000256" key="3">
    <source>
        <dbReference type="ARBA" id="ARBA00023125"/>
    </source>
</evidence>
<keyword evidence="7" id="KW-1185">Reference proteome</keyword>
<name>A0A6N7ETY9_9GAMM</name>
<keyword evidence="3" id="KW-0238">DNA-binding</keyword>
<dbReference type="InParanoid" id="A0A6N7ETY9"/>
<gene>
    <name evidence="6" type="ORF">GCU85_06015</name>
</gene>
<dbReference type="SUPFAM" id="SSF53850">
    <property type="entry name" value="Periplasmic binding protein-like II"/>
    <property type="match status" value="1"/>
</dbReference>
<keyword evidence="2" id="KW-0805">Transcription regulation</keyword>
<evidence type="ECO:0000256" key="1">
    <source>
        <dbReference type="ARBA" id="ARBA00009437"/>
    </source>
</evidence>
<dbReference type="InterPro" id="IPR000847">
    <property type="entry name" value="LysR_HTH_N"/>
</dbReference>
<evidence type="ECO:0000256" key="4">
    <source>
        <dbReference type="ARBA" id="ARBA00023163"/>
    </source>
</evidence>
<evidence type="ECO:0000313" key="6">
    <source>
        <dbReference type="EMBL" id="MPV86284.1"/>
    </source>
</evidence>
<organism evidence="6 7">
    <name type="scientific">Ostreibacterium oceani</name>
    <dbReference type="NCBI Taxonomy" id="2654998"/>
    <lineage>
        <taxon>Bacteria</taxon>
        <taxon>Pseudomonadati</taxon>
        <taxon>Pseudomonadota</taxon>
        <taxon>Gammaproteobacteria</taxon>
        <taxon>Cardiobacteriales</taxon>
        <taxon>Ostreibacteriaceae</taxon>
        <taxon>Ostreibacterium</taxon>
    </lineage>
</organism>
<evidence type="ECO:0000259" key="5">
    <source>
        <dbReference type="PROSITE" id="PS50931"/>
    </source>
</evidence>
<dbReference type="InterPro" id="IPR050950">
    <property type="entry name" value="HTH-type_LysR_regulators"/>
</dbReference>
<dbReference type="GO" id="GO:0003700">
    <property type="term" value="F:DNA-binding transcription factor activity"/>
    <property type="evidence" value="ECO:0007669"/>
    <property type="project" value="InterPro"/>
</dbReference>
<dbReference type="InterPro" id="IPR036390">
    <property type="entry name" value="WH_DNA-bd_sf"/>
</dbReference>
<sequence>MAIKVEMLRYFVTVVESGSLESAALVLNRTPSAVSMMLKQFEETLGLALFASSRKNKLTPAGQKIYTIATREVAHFEQTIRALSGVAKAVTGSIKIAVTPSIASAVLPVIMRDYIAAHPNLQIEVRDMTSLQVVDAINRQQADVGIACCDDKANLYTHHLFSDRFGFVCRKDHPTIGNKIDEWGRMTWADIQDAYFIVNDLCKFIQDPDFVTIRRKSNLSAPNTASLLGMIRAGIGVSILPELAAIMLEPDLCFLPLKATESKREIYLLSQPLQSLTPAAKAFVGTAEAFDYRAYLIQKN</sequence>
<dbReference type="PANTHER" id="PTHR30419">
    <property type="entry name" value="HTH-TYPE TRANSCRIPTIONAL REGULATOR YBHD"/>
    <property type="match status" value="1"/>
</dbReference>
<feature type="domain" description="HTH lysR-type" evidence="5">
    <location>
        <begin position="3"/>
        <end position="59"/>
    </location>
</feature>
<evidence type="ECO:0000256" key="2">
    <source>
        <dbReference type="ARBA" id="ARBA00023015"/>
    </source>
</evidence>
<dbReference type="GO" id="GO:0005829">
    <property type="term" value="C:cytosol"/>
    <property type="evidence" value="ECO:0007669"/>
    <property type="project" value="TreeGrafter"/>
</dbReference>
<comment type="similarity">
    <text evidence="1">Belongs to the LysR transcriptional regulatory family.</text>
</comment>
<dbReference type="Gene3D" id="1.10.10.10">
    <property type="entry name" value="Winged helix-like DNA-binding domain superfamily/Winged helix DNA-binding domain"/>
    <property type="match status" value="1"/>
</dbReference>
<accession>A0A6N7ETY9</accession>
<dbReference type="Proteomes" id="UP000471298">
    <property type="component" value="Unassembled WGS sequence"/>
</dbReference>
<comment type="caution">
    <text evidence="6">The sequence shown here is derived from an EMBL/GenBank/DDBJ whole genome shotgun (WGS) entry which is preliminary data.</text>
</comment>
<dbReference type="EMBL" id="WHNW01000005">
    <property type="protein sequence ID" value="MPV86284.1"/>
    <property type="molecule type" value="Genomic_DNA"/>
</dbReference>
<dbReference type="InterPro" id="IPR005119">
    <property type="entry name" value="LysR_subst-bd"/>
</dbReference>
<keyword evidence="4" id="KW-0804">Transcription</keyword>
<dbReference type="Pfam" id="PF00126">
    <property type="entry name" value="HTH_1"/>
    <property type="match status" value="1"/>
</dbReference>
<protein>
    <submittedName>
        <fullName evidence="6">LysR family transcriptional regulator</fullName>
    </submittedName>
</protein>
<dbReference type="PROSITE" id="PS50931">
    <property type="entry name" value="HTH_LYSR"/>
    <property type="match status" value="1"/>
</dbReference>
<dbReference type="InterPro" id="IPR036388">
    <property type="entry name" value="WH-like_DNA-bd_sf"/>
</dbReference>
<dbReference type="Pfam" id="PF03466">
    <property type="entry name" value="LysR_substrate"/>
    <property type="match status" value="1"/>
</dbReference>
<evidence type="ECO:0000313" key="7">
    <source>
        <dbReference type="Proteomes" id="UP000471298"/>
    </source>
</evidence>
<reference evidence="6 7" key="1">
    <citation type="submission" date="2019-10" db="EMBL/GenBank/DDBJ databases">
        <title>Cardiobacteriales fam. a chemoheterotrophic member of the order Cardiobacteriales, and proposal of Cardiobacteriales fam. nov.</title>
        <authorList>
            <person name="Wang C."/>
        </authorList>
    </citation>
    <scope>NUCLEOTIDE SEQUENCE [LARGE SCALE GENOMIC DNA]</scope>
    <source>
        <strain evidence="6 7">ML27</strain>
    </source>
</reference>